<dbReference type="InterPro" id="IPR011453">
    <property type="entry name" value="DUF1559"/>
</dbReference>
<dbReference type="PANTHER" id="PTHR30093">
    <property type="entry name" value="GENERAL SECRETION PATHWAY PROTEIN G"/>
    <property type="match status" value="1"/>
</dbReference>
<gene>
    <name evidence="3" type="ORF">C8D82_11968</name>
</gene>
<name>A0A2U1AU85_9BACT</name>
<dbReference type="AlphaFoldDB" id="A0A2U1AU85"/>
<dbReference type="PANTHER" id="PTHR30093:SF2">
    <property type="entry name" value="TYPE II SECRETION SYSTEM PROTEIN H"/>
    <property type="match status" value="1"/>
</dbReference>
<keyword evidence="1" id="KW-1133">Transmembrane helix</keyword>
<dbReference type="Proteomes" id="UP000245959">
    <property type="component" value="Unassembled WGS sequence"/>
</dbReference>
<reference evidence="3 4" key="1">
    <citation type="submission" date="2018-04" db="EMBL/GenBank/DDBJ databases">
        <title>Genomic Encyclopedia of Type Strains, Phase IV (KMG-IV): sequencing the most valuable type-strain genomes for metagenomic binning, comparative biology and taxonomic classification.</title>
        <authorList>
            <person name="Goeker M."/>
        </authorList>
    </citation>
    <scope>NUCLEOTIDE SEQUENCE [LARGE SCALE GENOMIC DNA]</scope>
    <source>
        <strain evidence="3 4">DSM 14823</strain>
    </source>
</reference>
<dbReference type="InterPro" id="IPR012902">
    <property type="entry name" value="N_methyl_site"/>
</dbReference>
<dbReference type="Pfam" id="PF07596">
    <property type="entry name" value="SBP_bac_10"/>
    <property type="match status" value="1"/>
</dbReference>
<dbReference type="EMBL" id="QEKH01000019">
    <property type="protein sequence ID" value="PVY39827.1"/>
    <property type="molecule type" value="Genomic_DNA"/>
</dbReference>
<protein>
    <submittedName>
        <fullName evidence="3">Prepilin-type N-terminal cleavage/methylation domain-containing protein/prepilin-type processing-associated H-X9-DG protein</fullName>
    </submittedName>
</protein>
<keyword evidence="1" id="KW-0812">Transmembrane</keyword>
<evidence type="ECO:0000259" key="2">
    <source>
        <dbReference type="Pfam" id="PF07596"/>
    </source>
</evidence>
<keyword evidence="4" id="KW-1185">Reference proteome</keyword>
<evidence type="ECO:0000256" key="1">
    <source>
        <dbReference type="SAM" id="Phobius"/>
    </source>
</evidence>
<dbReference type="SUPFAM" id="SSF54523">
    <property type="entry name" value="Pili subunits"/>
    <property type="match status" value="1"/>
</dbReference>
<keyword evidence="1" id="KW-0472">Membrane</keyword>
<proteinExistence type="predicted"/>
<dbReference type="InterPro" id="IPR045584">
    <property type="entry name" value="Pilin-like"/>
</dbReference>
<dbReference type="Gene3D" id="3.30.700.10">
    <property type="entry name" value="Glycoprotein, Type 4 Pilin"/>
    <property type="match status" value="1"/>
</dbReference>
<evidence type="ECO:0000313" key="4">
    <source>
        <dbReference type="Proteomes" id="UP000245959"/>
    </source>
</evidence>
<accession>A0A2U1AU85</accession>
<feature type="domain" description="DUF1559" evidence="2">
    <location>
        <begin position="44"/>
        <end position="129"/>
    </location>
</feature>
<sequence length="263" mass="29590">MKKFHKRTTKVGIMKNHLFTLIELLVVIAIIAILASMLLPSLNKARAMAMKTKCTGNLKQIGTGLALYADDYQYYPPSKQDGFDPWTNRNTWHWLVMPYIGMDAATRPADWTDLAKRRERGPLLCPSRPPITVETRDWNSYSMFCFGPLVQWFGFGPAKLTKGKQEESTASFCPLPTSKATKHGGTGFIPKPSTITFISEPRQGIDSAFQGGVQLGNELGYITENNGFEFAYRHNARKNVLWFDLHVSDVGLNQIHNSGFLKQ</sequence>
<feature type="transmembrane region" description="Helical" evidence="1">
    <location>
        <begin position="21"/>
        <end position="42"/>
    </location>
</feature>
<evidence type="ECO:0000313" key="3">
    <source>
        <dbReference type="EMBL" id="PVY39827.1"/>
    </source>
</evidence>
<organism evidence="3 4">
    <name type="scientific">Victivallis vadensis</name>
    <dbReference type="NCBI Taxonomy" id="172901"/>
    <lineage>
        <taxon>Bacteria</taxon>
        <taxon>Pseudomonadati</taxon>
        <taxon>Lentisphaerota</taxon>
        <taxon>Lentisphaeria</taxon>
        <taxon>Victivallales</taxon>
        <taxon>Victivallaceae</taxon>
        <taxon>Victivallis</taxon>
    </lineage>
</organism>
<dbReference type="NCBIfam" id="TIGR02532">
    <property type="entry name" value="IV_pilin_GFxxxE"/>
    <property type="match status" value="1"/>
</dbReference>
<comment type="caution">
    <text evidence="3">The sequence shown here is derived from an EMBL/GenBank/DDBJ whole genome shotgun (WGS) entry which is preliminary data.</text>
</comment>